<reference evidence="10" key="1">
    <citation type="submission" date="2022-07" db="EMBL/GenBank/DDBJ databases">
        <title>Complete genome of Mycoplasma equigenitalium type strain T37.</title>
        <authorList>
            <person name="Spergser J."/>
        </authorList>
    </citation>
    <scope>NUCLEOTIDE SEQUENCE</scope>
    <source>
        <strain evidence="10">T37</strain>
    </source>
</reference>
<evidence type="ECO:0000256" key="1">
    <source>
        <dbReference type="ARBA" id="ARBA00005439"/>
    </source>
</evidence>
<sequence length="208" mass="24076">MALNARSNVPKAEHTLNQAIPYRKVFVVDENNEKVGVLERDEAIAMAKAKKMDLVLISVQPKPIAKILDYGKFKYDRKKKAKEAKEKQTNIQNRQVRLTPLIGQHDLETKARKAREFLLNGDRLKVSLKFRGRELTRQELGHETLNKFFALVEDIAEIAKEATLTQDRFLDLQIQPSKNKIAKFLKEQQKTEKDHAKNEDKELSQEEN</sequence>
<comment type="subcellular location">
    <subcellularLocation>
        <location evidence="4 6">Cytoplasm</location>
    </subcellularLocation>
</comment>
<evidence type="ECO:0000259" key="9">
    <source>
        <dbReference type="Pfam" id="PF05198"/>
    </source>
</evidence>
<dbReference type="GO" id="GO:0003743">
    <property type="term" value="F:translation initiation factor activity"/>
    <property type="evidence" value="ECO:0007669"/>
    <property type="project" value="UniProtKB-KW"/>
</dbReference>
<proteinExistence type="inferred from homology"/>
<dbReference type="SUPFAM" id="SSF55200">
    <property type="entry name" value="Translation initiation factor IF3, C-terminal domain"/>
    <property type="match status" value="1"/>
</dbReference>
<protein>
    <recommendedName>
        <fullName evidence="4 5">Translation initiation factor IF-3</fullName>
    </recommendedName>
</protein>
<dbReference type="SUPFAM" id="SSF54364">
    <property type="entry name" value="Translation initiation factor IF3, N-terminal domain"/>
    <property type="match status" value="1"/>
</dbReference>
<dbReference type="HAMAP" id="MF_00080">
    <property type="entry name" value="IF_3"/>
    <property type="match status" value="1"/>
</dbReference>
<feature type="domain" description="Translation initiation factor 3 C-terminal" evidence="8">
    <location>
        <begin position="91"/>
        <end position="176"/>
    </location>
</feature>
<evidence type="ECO:0000256" key="3">
    <source>
        <dbReference type="ARBA" id="ARBA00022917"/>
    </source>
</evidence>
<evidence type="ECO:0000256" key="5">
    <source>
        <dbReference type="NCBIfam" id="TIGR00168"/>
    </source>
</evidence>
<keyword evidence="4" id="KW-0963">Cytoplasm</keyword>
<dbReference type="PROSITE" id="PS00938">
    <property type="entry name" value="IF3"/>
    <property type="match status" value="1"/>
</dbReference>
<dbReference type="Gene3D" id="3.10.20.80">
    <property type="entry name" value="Translation initiation factor 3 (IF-3), N-terminal domain"/>
    <property type="match status" value="1"/>
</dbReference>
<dbReference type="InterPro" id="IPR019813">
    <property type="entry name" value="Translation_initiation_fac3_CS"/>
</dbReference>
<dbReference type="Pfam" id="PF00707">
    <property type="entry name" value="IF3_C"/>
    <property type="match status" value="1"/>
</dbReference>
<organism evidence="10 11">
    <name type="scientific">Mycoplasmopsis equigenitalium</name>
    <dbReference type="NCBI Taxonomy" id="114883"/>
    <lineage>
        <taxon>Bacteria</taxon>
        <taxon>Bacillati</taxon>
        <taxon>Mycoplasmatota</taxon>
        <taxon>Mycoplasmoidales</taxon>
        <taxon>Metamycoplasmataceae</taxon>
        <taxon>Mycoplasmopsis</taxon>
    </lineage>
</organism>
<evidence type="ECO:0000256" key="4">
    <source>
        <dbReference type="HAMAP-Rule" id="MF_00080"/>
    </source>
</evidence>
<comment type="similarity">
    <text evidence="1 4 6">Belongs to the IF-3 family.</text>
</comment>
<keyword evidence="11" id="KW-1185">Reference proteome</keyword>
<dbReference type="InterPro" id="IPR019815">
    <property type="entry name" value="Translation_initiation_fac_3_C"/>
</dbReference>
<feature type="region of interest" description="Disordered" evidence="7">
    <location>
        <begin position="186"/>
        <end position="208"/>
    </location>
</feature>
<dbReference type="InterPro" id="IPR001288">
    <property type="entry name" value="Translation_initiation_fac_3"/>
</dbReference>
<name>A0ABY5J477_9BACT</name>
<dbReference type="InterPro" id="IPR019814">
    <property type="entry name" value="Translation_initiation_fac_3_N"/>
</dbReference>
<evidence type="ECO:0000256" key="6">
    <source>
        <dbReference type="RuleBase" id="RU000646"/>
    </source>
</evidence>
<evidence type="ECO:0000313" key="11">
    <source>
        <dbReference type="Proteomes" id="UP001059576"/>
    </source>
</evidence>
<evidence type="ECO:0000256" key="7">
    <source>
        <dbReference type="SAM" id="MobiDB-lite"/>
    </source>
</evidence>
<dbReference type="RefSeq" id="WP_256541870.1">
    <property type="nucleotide sequence ID" value="NZ_CP101808.1"/>
</dbReference>
<dbReference type="PANTHER" id="PTHR10938:SF0">
    <property type="entry name" value="TRANSLATION INITIATION FACTOR IF-3, MITOCHONDRIAL"/>
    <property type="match status" value="1"/>
</dbReference>
<evidence type="ECO:0000313" key="10">
    <source>
        <dbReference type="EMBL" id="UUD37316.1"/>
    </source>
</evidence>
<dbReference type="InterPro" id="IPR036787">
    <property type="entry name" value="T_IF-3_N_sf"/>
</dbReference>
<accession>A0ABY5J477</accession>
<keyword evidence="3 4" id="KW-0648">Protein biosynthesis</keyword>
<dbReference type="NCBIfam" id="TIGR00168">
    <property type="entry name" value="infC"/>
    <property type="match status" value="1"/>
</dbReference>
<dbReference type="InterPro" id="IPR036788">
    <property type="entry name" value="T_IF-3_C_sf"/>
</dbReference>
<dbReference type="Gene3D" id="3.30.110.10">
    <property type="entry name" value="Translation initiation factor 3 (IF-3), C-terminal domain"/>
    <property type="match status" value="1"/>
</dbReference>
<dbReference type="PANTHER" id="PTHR10938">
    <property type="entry name" value="TRANSLATION INITIATION FACTOR IF-3"/>
    <property type="match status" value="1"/>
</dbReference>
<dbReference type="Pfam" id="PF05198">
    <property type="entry name" value="IF3_N"/>
    <property type="match status" value="1"/>
</dbReference>
<comment type="subunit">
    <text evidence="4 6">Monomer.</text>
</comment>
<evidence type="ECO:0000256" key="2">
    <source>
        <dbReference type="ARBA" id="ARBA00022540"/>
    </source>
</evidence>
<keyword evidence="2 4" id="KW-0396">Initiation factor</keyword>
<dbReference type="EMBL" id="CP101808">
    <property type="protein sequence ID" value="UUD37316.1"/>
    <property type="molecule type" value="Genomic_DNA"/>
</dbReference>
<evidence type="ECO:0000259" key="8">
    <source>
        <dbReference type="Pfam" id="PF00707"/>
    </source>
</evidence>
<feature type="domain" description="Translation initiation factor 3 N-terminal" evidence="9">
    <location>
        <begin position="17"/>
        <end position="84"/>
    </location>
</feature>
<dbReference type="Proteomes" id="UP001059576">
    <property type="component" value="Chromosome"/>
</dbReference>
<gene>
    <name evidence="4 10" type="primary">infC</name>
    <name evidence="10" type="ORF">NPA09_02595</name>
</gene>
<comment type="function">
    <text evidence="4 6">IF-3 binds to the 30S ribosomal subunit and shifts the equilibrium between 70S ribosomes and their 50S and 30S subunits in favor of the free subunits, thus enhancing the availability of 30S subunits on which protein synthesis initiation begins.</text>
</comment>